<organism evidence="3 4">
    <name type="scientific">Tetrahymena thermophila (strain SB210)</name>
    <dbReference type="NCBI Taxonomy" id="312017"/>
    <lineage>
        <taxon>Eukaryota</taxon>
        <taxon>Sar</taxon>
        <taxon>Alveolata</taxon>
        <taxon>Ciliophora</taxon>
        <taxon>Intramacronucleata</taxon>
        <taxon>Oligohymenophorea</taxon>
        <taxon>Hymenostomatida</taxon>
        <taxon>Tetrahymenina</taxon>
        <taxon>Tetrahymenidae</taxon>
        <taxon>Tetrahymena</taxon>
    </lineage>
</organism>
<sequence length="155" mass="17608">MYKLLLTFLFCLSLVASLGLQCEDFERQAKGCPEIYSPVCAIQQQTGNFSQVKKDYSNKCEACSQSETQFVVPGNCEEYPKEAVFCNPALKKNHGCIEIYQAVCGVMFSNENFMCDSKYCAKTYDNFCFACQDSVVGYYVKGECQQNDFEDNENY</sequence>
<name>I7LSX4_TETTS</name>
<accession>I7LSX4</accession>
<proteinExistence type="predicted"/>
<dbReference type="RefSeq" id="XP_001031458.1">
    <property type="nucleotide sequence ID" value="XM_001031458.3"/>
</dbReference>
<dbReference type="GeneID" id="7835667"/>
<feature type="chain" id="PRO_5003711742" evidence="1">
    <location>
        <begin position="18"/>
        <end position="155"/>
    </location>
</feature>
<dbReference type="PROSITE" id="PS51465">
    <property type="entry name" value="KAZAL_2"/>
    <property type="match status" value="1"/>
</dbReference>
<keyword evidence="4" id="KW-1185">Reference proteome</keyword>
<dbReference type="InterPro" id="IPR002350">
    <property type="entry name" value="Kazal_dom"/>
</dbReference>
<dbReference type="Proteomes" id="UP000009168">
    <property type="component" value="Unassembled WGS sequence"/>
</dbReference>
<dbReference type="EMBL" id="GG662466">
    <property type="protein sequence ID" value="EAR83795.1"/>
    <property type="molecule type" value="Genomic_DNA"/>
</dbReference>
<dbReference type="Gene3D" id="3.30.60.30">
    <property type="match status" value="1"/>
</dbReference>
<dbReference type="InParanoid" id="I7LSX4"/>
<evidence type="ECO:0000313" key="3">
    <source>
        <dbReference type="EMBL" id="EAR83795.1"/>
    </source>
</evidence>
<gene>
    <name evidence="3" type="ORF">TTHERM_00823520</name>
</gene>
<evidence type="ECO:0000256" key="1">
    <source>
        <dbReference type="SAM" id="SignalP"/>
    </source>
</evidence>
<feature type="signal peptide" evidence="1">
    <location>
        <begin position="1"/>
        <end position="17"/>
    </location>
</feature>
<reference evidence="4" key="1">
    <citation type="journal article" date="2006" name="PLoS Biol.">
        <title>Macronuclear genome sequence of the ciliate Tetrahymena thermophila, a model eukaryote.</title>
        <authorList>
            <person name="Eisen J.A."/>
            <person name="Coyne R.S."/>
            <person name="Wu M."/>
            <person name="Wu D."/>
            <person name="Thiagarajan M."/>
            <person name="Wortman J.R."/>
            <person name="Badger J.H."/>
            <person name="Ren Q."/>
            <person name="Amedeo P."/>
            <person name="Jones K.M."/>
            <person name="Tallon L.J."/>
            <person name="Delcher A.L."/>
            <person name="Salzberg S.L."/>
            <person name="Silva J.C."/>
            <person name="Haas B.J."/>
            <person name="Majoros W.H."/>
            <person name="Farzad M."/>
            <person name="Carlton J.M."/>
            <person name="Smith R.K. Jr."/>
            <person name="Garg J."/>
            <person name="Pearlman R.E."/>
            <person name="Karrer K.M."/>
            <person name="Sun L."/>
            <person name="Manning G."/>
            <person name="Elde N.C."/>
            <person name="Turkewitz A.P."/>
            <person name="Asai D.J."/>
            <person name="Wilkes D.E."/>
            <person name="Wang Y."/>
            <person name="Cai H."/>
            <person name="Collins K."/>
            <person name="Stewart B.A."/>
            <person name="Lee S.R."/>
            <person name="Wilamowska K."/>
            <person name="Weinberg Z."/>
            <person name="Ruzzo W.L."/>
            <person name="Wloga D."/>
            <person name="Gaertig J."/>
            <person name="Frankel J."/>
            <person name="Tsao C.-C."/>
            <person name="Gorovsky M.A."/>
            <person name="Keeling P.J."/>
            <person name="Waller R.F."/>
            <person name="Patron N.J."/>
            <person name="Cherry J.M."/>
            <person name="Stover N.A."/>
            <person name="Krieger C.J."/>
            <person name="del Toro C."/>
            <person name="Ryder H.F."/>
            <person name="Williamson S.C."/>
            <person name="Barbeau R.A."/>
            <person name="Hamilton E.P."/>
            <person name="Orias E."/>
        </authorList>
    </citation>
    <scope>NUCLEOTIDE SEQUENCE [LARGE SCALE GENOMIC DNA]</scope>
    <source>
        <strain evidence="4">SB210</strain>
    </source>
</reference>
<feature type="domain" description="Kazal-like" evidence="2">
    <location>
        <begin position="16"/>
        <end position="78"/>
    </location>
</feature>
<dbReference type="KEGG" id="tet:TTHERM_00823520"/>
<evidence type="ECO:0000313" key="4">
    <source>
        <dbReference type="Proteomes" id="UP000009168"/>
    </source>
</evidence>
<evidence type="ECO:0000259" key="2">
    <source>
        <dbReference type="PROSITE" id="PS51465"/>
    </source>
</evidence>
<dbReference type="HOGENOM" id="CLU_135923_0_0_1"/>
<keyword evidence="1" id="KW-0732">Signal</keyword>
<dbReference type="AlphaFoldDB" id="I7LSX4"/>
<protein>
    <submittedName>
        <fullName evidence="3">Kazal-type serine protease inhibitor domain protein</fullName>
    </submittedName>
</protein>